<dbReference type="GeneID" id="28828260"/>
<dbReference type="PROSITE" id="PS50088">
    <property type="entry name" value="ANK_REPEAT"/>
    <property type="match status" value="2"/>
</dbReference>
<dbReference type="SUPFAM" id="SSF48403">
    <property type="entry name" value="Ankyrin repeat"/>
    <property type="match status" value="1"/>
</dbReference>
<proteinExistence type="predicted"/>
<organism evidence="5 6">
    <name type="scientific">Mollisia scopiformis</name>
    <name type="common">Conifer needle endophyte fungus</name>
    <name type="synonym">Phialocephala scopiformis</name>
    <dbReference type="NCBI Taxonomy" id="149040"/>
    <lineage>
        <taxon>Eukaryota</taxon>
        <taxon>Fungi</taxon>
        <taxon>Dikarya</taxon>
        <taxon>Ascomycota</taxon>
        <taxon>Pezizomycotina</taxon>
        <taxon>Leotiomycetes</taxon>
        <taxon>Helotiales</taxon>
        <taxon>Mollisiaceae</taxon>
        <taxon>Mollisia</taxon>
    </lineage>
</organism>
<dbReference type="InterPro" id="IPR056884">
    <property type="entry name" value="NPHP3-like_N"/>
</dbReference>
<dbReference type="InterPro" id="IPR031359">
    <property type="entry name" value="NACHT_N"/>
</dbReference>
<dbReference type="OrthoDB" id="163438at2759"/>
<feature type="compositionally biased region" description="Polar residues" evidence="3">
    <location>
        <begin position="21"/>
        <end position="41"/>
    </location>
</feature>
<sequence length="1202" mass="135357">MSCERLKAVHKFKGLFRSRSRSTASDKSTESQGTSNDNVPSRTDDAVSPAPVIPTTASTDTTAAEPDESKKASSEASPPETDIWKLAYERLTKEKPSLVEHYEQILAQEEADSSAKSQDSPENITNSITRLTDLASKKLAHLDDSRLKIRLRSKTFVVKDGVDQVLEIVVAAKDFVSGIVASDPHVAIAWTGVCVLLPLLLNPKAQYDDASAGLLEIPLIIRRYQVLEPLYQRRSAENESLKGDFERKLTDLYCTILEYQARAVCQWSRDALHQYGRDVFKADSWAKLFKEIKDQDSACKEIATTLDAGLWEKTLQTESRHLQEILQSWQEEERKTLQDLQESMRKLHGLAEDRQTRQLSIEQQKEEADCHQSFGPMDYRDHKDQNPSRVPGTCTWFLEHRSFLEWKQETNSALLWVSADPGCGKSVLMKSLVDEGLLGKVQSRPRFATSSRTDLSANKNPYLIQYALPDFRRDRRAADNFSVVWDILVKAASASEAGELVCVLDALDECEEKAREQLIEHLKRLYLDQDKCQGMKLKFLVSSRPYPIIERRFRALIKDFPSIHLKGEQESDTISEEINLVIQKRVPEIAVDPELSPEAQQSLLENLLSVQNRTYLWLHLIFEAILKSLGATSAKGLAKIIKQLPESVDEAYDKILAKASDPQVCRKLLHIILAAREPLSIAQVNVALHVDESATCVEDLDLEADEYFEKTVRGLCGFFVSVVGKKVFLIHQTAREYLQGNSPETSNLKHSFPDFDSETIFARSCIVYLQYADFRLERPSQSNDDDEEVIDCADENIDIDEELDTSQAFSKVHFEPPLALQIKSLADKYPFFGYAAINWAAHFEVSAKIELLKVAMPLCDPKSEIFLAWFNYYIYMPRPAIFLAPDAEISSLMVAVRLSSGILIEKFLSEINHTTTSGVTALMIAAYSSTAECFAKLFQSGANAEASDRDGWRAIRYAICAGSHAITYPLVTQGVDLNCASKDGTPLVLTVYGGHNKIVQHLCKHGARINEVSRGRTATETALCAAVRWNHLDVAKTLLELGADLTQEFDGSNVFEFAISTSNMEALKLLLQHKPELYLEAPRLALTAAIKYGDSKAVKIILWYTNLTPSLLHAAQEDIVRILQEGLQSKASREEKERLDRLPEIGHLIDIFLSSKTIIDNNNELDDLSEMTAPHKPRDLKLYGESRMLNIRTFWDELWLLD</sequence>
<reference evidence="5 6" key="1">
    <citation type="submission" date="2015-10" db="EMBL/GenBank/DDBJ databases">
        <title>Full genome of DAOMC 229536 Phialocephala scopiformis, a fungal endophyte of spruce producing the potent anti-insectan compound rugulosin.</title>
        <authorList>
            <consortium name="DOE Joint Genome Institute"/>
            <person name="Walker A.K."/>
            <person name="Frasz S.L."/>
            <person name="Seifert K.A."/>
            <person name="Miller J.D."/>
            <person name="Mondo S.J."/>
            <person name="Labutti K."/>
            <person name="Lipzen A."/>
            <person name="Dockter R."/>
            <person name="Kennedy M."/>
            <person name="Grigoriev I.V."/>
            <person name="Spatafora J.W."/>
        </authorList>
    </citation>
    <scope>NUCLEOTIDE SEQUENCE [LARGE SCALE GENOMIC DNA]</scope>
    <source>
        <strain evidence="5 6">CBS 120377</strain>
    </source>
</reference>
<evidence type="ECO:0000259" key="4">
    <source>
        <dbReference type="PROSITE" id="PS50017"/>
    </source>
</evidence>
<gene>
    <name evidence="5" type="ORF">LY89DRAFT_719937</name>
</gene>
<dbReference type="GO" id="GO:0007165">
    <property type="term" value="P:signal transduction"/>
    <property type="evidence" value="ECO:0007669"/>
    <property type="project" value="InterPro"/>
</dbReference>
<evidence type="ECO:0000256" key="1">
    <source>
        <dbReference type="ARBA" id="ARBA00022737"/>
    </source>
</evidence>
<dbReference type="Pfam" id="PF12796">
    <property type="entry name" value="Ank_2"/>
    <property type="match status" value="1"/>
</dbReference>
<accession>A0A194X5L8</accession>
<dbReference type="Gene3D" id="3.40.50.300">
    <property type="entry name" value="P-loop containing nucleotide triphosphate hydrolases"/>
    <property type="match status" value="1"/>
</dbReference>
<dbReference type="Pfam" id="PF23239">
    <property type="entry name" value="DUF7069"/>
    <property type="match status" value="1"/>
</dbReference>
<dbReference type="Pfam" id="PF24883">
    <property type="entry name" value="NPHP3_N"/>
    <property type="match status" value="1"/>
</dbReference>
<dbReference type="Gene3D" id="1.25.40.20">
    <property type="entry name" value="Ankyrin repeat-containing domain"/>
    <property type="match status" value="2"/>
</dbReference>
<feature type="repeat" description="ANK" evidence="2">
    <location>
        <begin position="917"/>
        <end position="949"/>
    </location>
</feature>
<keyword evidence="1" id="KW-0677">Repeat</keyword>
<dbReference type="InterPro" id="IPR027417">
    <property type="entry name" value="P-loop_NTPase"/>
</dbReference>
<dbReference type="PROSITE" id="PS50017">
    <property type="entry name" value="DEATH_DOMAIN"/>
    <property type="match status" value="1"/>
</dbReference>
<dbReference type="PANTHER" id="PTHR10039">
    <property type="entry name" value="AMELOGENIN"/>
    <property type="match status" value="1"/>
</dbReference>
<protein>
    <recommendedName>
        <fullName evidence="4">Death domain-containing protein</fullName>
    </recommendedName>
</protein>
<dbReference type="Pfam" id="PF17100">
    <property type="entry name" value="NACHT_N"/>
    <property type="match status" value="1"/>
</dbReference>
<feature type="repeat" description="ANK" evidence="2">
    <location>
        <begin position="982"/>
        <end position="1014"/>
    </location>
</feature>
<keyword evidence="6" id="KW-1185">Reference proteome</keyword>
<feature type="domain" description="Death" evidence="4">
    <location>
        <begin position="284"/>
        <end position="347"/>
    </location>
</feature>
<dbReference type="KEGG" id="psco:LY89DRAFT_719937"/>
<dbReference type="RefSeq" id="XP_018069729.1">
    <property type="nucleotide sequence ID" value="XM_018218534.1"/>
</dbReference>
<name>A0A194X5L8_MOLSC</name>
<dbReference type="AlphaFoldDB" id="A0A194X5L8"/>
<dbReference type="InParanoid" id="A0A194X5L8"/>
<evidence type="ECO:0000256" key="3">
    <source>
        <dbReference type="SAM" id="MobiDB-lite"/>
    </source>
</evidence>
<dbReference type="SMART" id="SM00248">
    <property type="entry name" value="ANK"/>
    <property type="match status" value="5"/>
</dbReference>
<dbReference type="InterPro" id="IPR002110">
    <property type="entry name" value="Ankyrin_rpt"/>
</dbReference>
<dbReference type="Proteomes" id="UP000070700">
    <property type="component" value="Unassembled WGS sequence"/>
</dbReference>
<feature type="region of interest" description="Disordered" evidence="3">
    <location>
        <begin position="17"/>
        <end position="79"/>
    </location>
</feature>
<evidence type="ECO:0000256" key="2">
    <source>
        <dbReference type="PROSITE-ProRule" id="PRU00023"/>
    </source>
</evidence>
<dbReference type="InterPro" id="IPR000488">
    <property type="entry name" value="Death_dom"/>
</dbReference>
<dbReference type="EMBL" id="KQ947418">
    <property type="protein sequence ID" value="KUJ15374.1"/>
    <property type="molecule type" value="Genomic_DNA"/>
</dbReference>
<evidence type="ECO:0000313" key="6">
    <source>
        <dbReference type="Proteomes" id="UP000070700"/>
    </source>
</evidence>
<evidence type="ECO:0000313" key="5">
    <source>
        <dbReference type="EMBL" id="KUJ15374.1"/>
    </source>
</evidence>
<keyword evidence="2" id="KW-0040">ANK repeat</keyword>
<dbReference type="InterPro" id="IPR055497">
    <property type="entry name" value="DUF7069"/>
</dbReference>
<dbReference type="InterPro" id="IPR036770">
    <property type="entry name" value="Ankyrin_rpt-contain_sf"/>
</dbReference>